<evidence type="ECO:0000313" key="3">
    <source>
        <dbReference type="Proteomes" id="UP000054845"/>
    </source>
</evidence>
<organism evidence="2 3">
    <name type="scientific">Ceraceosorus bombacis</name>
    <dbReference type="NCBI Taxonomy" id="401625"/>
    <lineage>
        <taxon>Eukaryota</taxon>
        <taxon>Fungi</taxon>
        <taxon>Dikarya</taxon>
        <taxon>Basidiomycota</taxon>
        <taxon>Ustilaginomycotina</taxon>
        <taxon>Exobasidiomycetes</taxon>
        <taxon>Ceraceosorales</taxon>
        <taxon>Ceraceosoraceae</taxon>
        <taxon>Ceraceosorus</taxon>
    </lineage>
</organism>
<accession>A0A0P1BA71</accession>
<reference evidence="2 3" key="1">
    <citation type="submission" date="2014-09" db="EMBL/GenBank/DDBJ databases">
        <authorList>
            <person name="Magalhaes I.L.F."/>
            <person name="Oliveira U."/>
            <person name="Santos F.R."/>
            <person name="Vidigal T.H.D.A."/>
            <person name="Brescovit A.D."/>
            <person name="Santos A.J."/>
        </authorList>
    </citation>
    <scope>NUCLEOTIDE SEQUENCE [LARGE SCALE GENOMIC DNA]</scope>
</reference>
<protein>
    <submittedName>
        <fullName evidence="2">Uncharacterized protein</fullName>
    </submittedName>
</protein>
<proteinExistence type="predicted"/>
<name>A0A0P1BA71_9BASI</name>
<feature type="region of interest" description="Disordered" evidence="1">
    <location>
        <begin position="290"/>
        <end position="313"/>
    </location>
</feature>
<dbReference type="Proteomes" id="UP000054845">
    <property type="component" value="Unassembled WGS sequence"/>
</dbReference>
<dbReference type="EMBL" id="CCYA01000152">
    <property type="protein sequence ID" value="CEH12500.1"/>
    <property type="molecule type" value="Genomic_DNA"/>
</dbReference>
<feature type="compositionally biased region" description="Basic and acidic residues" evidence="1">
    <location>
        <begin position="290"/>
        <end position="299"/>
    </location>
</feature>
<evidence type="ECO:0000256" key="1">
    <source>
        <dbReference type="SAM" id="MobiDB-lite"/>
    </source>
</evidence>
<sequence>MDPGYPDASAALKAVAQNHNNVQDLDAKANNAASLREEANINDGKIRTSVTKAALRQVQIARMEHFERLWSAADRECTLISFMLDYGFCPLGTFGPKHTPTGIFKSQHSTWGRASQGPLCHLMTYHKNILVAICTGQAGNPGVFQSPLLPGWQQHLKFPEAHALGLIFKANSVQKVEWNALVLEQMSKSFSLVYDLLKAGQMNLAKCQDLTWASEHTYNKRARKAKSFTYGQMDVLPTLHDIGFLEAERQPNTAQRQCAQMPMSMVTHLADSSGRWVVCAVDEILKDEEVKDEEKDELPSKSVGYNNKPMVGL</sequence>
<evidence type="ECO:0000313" key="2">
    <source>
        <dbReference type="EMBL" id="CEH12500.1"/>
    </source>
</evidence>
<keyword evidence="3" id="KW-1185">Reference proteome</keyword>
<dbReference type="AlphaFoldDB" id="A0A0P1BA71"/>